<evidence type="ECO:0000256" key="8">
    <source>
        <dbReference type="ARBA" id="ARBA00023180"/>
    </source>
</evidence>
<accession>A0A1V9Y0I2</accession>
<keyword evidence="9" id="KW-0119">Carbohydrate metabolism</keyword>
<sequence length="295" mass="32243">MWQIMSQVIFLPVKATLVIQVAFMILLLSSGTPTVHANSNHKLQVVYAINAGGEAHTDAHGIFYKRDPLLNRGGISSGSESESTASDFGRSLVIARSPVSDQILYQTERYHTSTFGYDIPVSQDGPYVLIMKFCEVYFDAPGQKIFDVVLNKEHTVLENLDIFSRVGRGVALDLMVAFEVKSNKLFVNGQHSIHTGSIRVDFVKGEADNPKVNAIVVLKGTPEMVPELLGPVVEYDTMDVLGSETREDEDEDDVGSSIYPPTATPLYGLEEGASLLPVFAAIGAFVPIVFCLCRI</sequence>
<feature type="transmembrane region" description="Helical" evidence="10">
    <location>
        <begin position="274"/>
        <end position="293"/>
    </location>
</feature>
<dbReference type="Pfam" id="PF11721">
    <property type="entry name" value="Malectin"/>
    <property type="match status" value="1"/>
</dbReference>
<evidence type="ECO:0000256" key="6">
    <source>
        <dbReference type="ARBA" id="ARBA00022989"/>
    </source>
</evidence>
<evidence type="ECO:0000256" key="4">
    <source>
        <dbReference type="ARBA" id="ARBA00022729"/>
    </source>
</evidence>
<evidence type="ECO:0000256" key="5">
    <source>
        <dbReference type="ARBA" id="ARBA00022824"/>
    </source>
</evidence>
<evidence type="ECO:0000313" key="12">
    <source>
        <dbReference type="EMBL" id="OQR79221.1"/>
    </source>
</evidence>
<evidence type="ECO:0000259" key="11">
    <source>
        <dbReference type="Pfam" id="PF11721"/>
    </source>
</evidence>
<comment type="caution">
    <text evidence="12">The sequence shown here is derived from an EMBL/GenBank/DDBJ whole genome shotgun (WGS) entry which is preliminary data.</text>
</comment>
<evidence type="ECO:0000256" key="3">
    <source>
        <dbReference type="ARBA" id="ARBA00022692"/>
    </source>
</evidence>
<name>A0A1V9Y0I2_9ACAR</name>
<evidence type="ECO:0000313" key="13">
    <source>
        <dbReference type="Proteomes" id="UP000192247"/>
    </source>
</evidence>
<dbReference type="GO" id="GO:0005789">
    <property type="term" value="C:endoplasmic reticulum membrane"/>
    <property type="evidence" value="ECO:0007669"/>
    <property type="project" value="UniProtKB-SubCell"/>
</dbReference>
<keyword evidence="8" id="KW-0325">Glycoprotein</keyword>
<organism evidence="12 13">
    <name type="scientific">Tropilaelaps mercedesae</name>
    <dbReference type="NCBI Taxonomy" id="418985"/>
    <lineage>
        <taxon>Eukaryota</taxon>
        <taxon>Metazoa</taxon>
        <taxon>Ecdysozoa</taxon>
        <taxon>Arthropoda</taxon>
        <taxon>Chelicerata</taxon>
        <taxon>Arachnida</taxon>
        <taxon>Acari</taxon>
        <taxon>Parasitiformes</taxon>
        <taxon>Mesostigmata</taxon>
        <taxon>Gamasina</taxon>
        <taxon>Dermanyssoidea</taxon>
        <taxon>Laelapidae</taxon>
        <taxon>Tropilaelaps</taxon>
    </lineage>
</organism>
<dbReference type="PANTHER" id="PTHR13460">
    <property type="match status" value="1"/>
</dbReference>
<dbReference type="EMBL" id="MNPL01001376">
    <property type="protein sequence ID" value="OQR79221.1"/>
    <property type="molecule type" value="Genomic_DNA"/>
</dbReference>
<keyword evidence="3 10" id="KW-0812">Transmembrane</keyword>
<keyword evidence="13" id="KW-1185">Reference proteome</keyword>
<dbReference type="AlphaFoldDB" id="A0A1V9Y0I2"/>
<dbReference type="OrthoDB" id="10013439at2759"/>
<dbReference type="GO" id="GO:0030246">
    <property type="term" value="F:carbohydrate binding"/>
    <property type="evidence" value="ECO:0007669"/>
    <property type="project" value="InterPro"/>
</dbReference>
<reference evidence="12 13" key="1">
    <citation type="journal article" date="2017" name="Gigascience">
        <title>Draft genome of the honey bee ectoparasitic mite, Tropilaelaps mercedesae, is shaped by the parasitic life history.</title>
        <authorList>
            <person name="Dong X."/>
            <person name="Armstrong S.D."/>
            <person name="Xia D."/>
            <person name="Makepeace B.L."/>
            <person name="Darby A.C."/>
            <person name="Kadowaki T."/>
        </authorList>
    </citation>
    <scope>NUCLEOTIDE SEQUENCE [LARGE SCALE GENOMIC DNA]</scope>
    <source>
        <strain evidence="12">Wuxi-XJTLU</strain>
    </source>
</reference>
<dbReference type="FunCoup" id="A0A1V9Y0I2">
    <property type="interactions" value="538"/>
</dbReference>
<dbReference type="Gene3D" id="2.60.120.430">
    <property type="entry name" value="Galactose-binding lectin"/>
    <property type="match status" value="1"/>
</dbReference>
<protein>
    <submittedName>
        <fullName evidence="12">Malectin-A-like</fullName>
    </submittedName>
</protein>
<dbReference type="STRING" id="418985.A0A1V9Y0I2"/>
<dbReference type="Proteomes" id="UP000192247">
    <property type="component" value="Unassembled WGS sequence"/>
</dbReference>
<feature type="domain" description="Malectin" evidence="11">
    <location>
        <begin position="45"/>
        <end position="215"/>
    </location>
</feature>
<comment type="subcellular location">
    <subcellularLocation>
        <location evidence="1">Endoplasmic reticulum membrane</location>
        <topology evidence="1">Single-pass type I membrane protein</topology>
    </subcellularLocation>
</comment>
<evidence type="ECO:0000256" key="2">
    <source>
        <dbReference type="ARBA" id="ARBA00009141"/>
    </source>
</evidence>
<evidence type="ECO:0000256" key="1">
    <source>
        <dbReference type="ARBA" id="ARBA00004115"/>
    </source>
</evidence>
<keyword evidence="7 10" id="KW-0472">Membrane</keyword>
<evidence type="ECO:0000256" key="10">
    <source>
        <dbReference type="SAM" id="Phobius"/>
    </source>
</evidence>
<evidence type="ECO:0000256" key="7">
    <source>
        <dbReference type="ARBA" id="ARBA00023136"/>
    </source>
</evidence>
<comment type="similarity">
    <text evidence="2">Belongs to the malectin family.</text>
</comment>
<dbReference type="InterPro" id="IPR039155">
    <property type="entry name" value="MLEC"/>
</dbReference>
<keyword evidence="4" id="KW-0732">Signal</keyword>
<dbReference type="PANTHER" id="PTHR13460:SF0">
    <property type="entry name" value="MALECTIN"/>
    <property type="match status" value="1"/>
</dbReference>
<dbReference type="InParanoid" id="A0A1V9Y0I2"/>
<evidence type="ECO:0000256" key="9">
    <source>
        <dbReference type="ARBA" id="ARBA00023277"/>
    </source>
</evidence>
<keyword evidence="6 10" id="KW-1133">Transmembrane helix</keyword>
<proteinExistence type="inferred from homology"/>
<gene>
    <name evidence="12" type="ORF">BIW11_05889</name>
</gene>
<dbReference type="InterPro" id="IPR021720">
    <property type="entry name" value="Malectin_dom"/>
</dbReference>
<keyword evidence="5" id="KW-0256">Endoplasmic reticulum</keyword>